<feature type="chain" id="PRO_5046774793" description="GPI anchored protein" evidence="2">
    <location>
        <begin position="20"/>
        <end position="208"/>
    </location>
</feature>
<evidence type="ECO:0000256" key="1">
    <source>
        <dbReference type="SAM" id="MobiDB-lite"/>
    </source>
</evidence>
<evidence type="ECO:0000313" key="3">
    <source>
        <dbReference type="EMBL" id="KAL2789385.1"/>
    </source>
</evidence>
<proteinExistence type="predicted"/>
<name>A0ABR4G1I5_9EURO</name>
<evidence type="ECO:0000313" key="4">
    <source>
        <dbReference type="Proteomes" id="UP001610563"/>
    </source>
</evidence>
<sequence>MHSTILLLGFSMLTTTVAANQVVTMYLPDNDDTQPLAGRVIGSQSDTTTYVLTCADSVTTTCDLPNAATVIQAPSTLSVIADLSGQTGVAACTHDDEIATCSIGVDGEWYETNTESVTSYEVTITATGRASSPSTPASSSAPPTSTAVTSSATSSTTQADSTQSASSTTNGGEPQETDDGENGAVPRMSAVGLGDALMAVAAAAVALL</sequence>
<dbReference type="Proteomes" id="UP001610563">
    <property type="component" value="Unassembled WGS sequence"/>
</dbReference>
<feature type="compositionally biased region" description="Low complexity" evidence="1">
    <location>
        <begin position="127"/>
        <end position="169"/>
    </location>
</feature>
<feature type="region of interest" description="Disordered" evidence="1">
    <location>
        <begin position="127"/>
        <end position="187"/>
    </location>
</feature>
<keyword evidence="2" id="KW-0732">Signal</keyword>
<protein>
    <recommendedName>
        <fullName evidence="5">GPI anchored protein</fullName>
    </recommendedName>
</protein>
<dbReference type="PANTHER" id="PTHR40640">
    <property type="entry name" value="ANCHORED GLYCOPROTEIN, PUTATIVE (AFU_ORTHOLOGUE AFUA_8G04860)-RELATED"/>
    <property type="match status" value="1"/>
</dbReference>
<reference evidence="3 4" key="1">
    <citation type="submission" date="2024-07" db="EMBL/GenBank/DDBJ databases">
        <title>Section-level genome sequencing and comparative genomics of Aspergillus sections Usti and Cavernicolus.</title>
        <authorList>
            <consortium name="Lawrence Berkeley National Laboratory"/>
            <person name="Nybo J.L."/>
            <person name="Vesth T.C."/>
            <person name="Theobald S."/>
            <person name="Frisvad J.C."/>
            <person name="Larsen T.O."/>
            <person name="Kjaerboelling I."/>
            <person name="Rothschild-Mancinelli K."/>
            <person name="Lyhne E.K."/>
            <person name="Kogle M.E."/>
            <person name="Barry K."/>
            <person name="Clum A."/>
            <person name="Na H."/>
            <person name="Ledsgaard L."/>
            <person name="Lin J."/>
            <person name="Lipzen A."/>
            <person name="Kuo A."/>
            <person name="Riley R."/>
            <person name="Mondo S."/>
            <person name="Labutti K."/>
            <person name="Haridas S."/>
            <person name="Pangalinan J."/>
            <person name="Salamov A.A."/>
            <person name="Simmons B.A."/>
            <person name="Magnuson J.K."/>
            <person name="Chen J."/>
            <person name="Drula E."/>
            <person name="Henrissat B."/>
            <person name="Wiebenga A."/>
            <person name="Lubbers R.J."/>
            <person name="Gomes A.C."/>
            <person name="Makela M.R."/>
            <person name="Stajich J."/>
            <person name="Grigoriev I.V."/>
            <person name="Mortensen U.H."/>
            <person name="De Vries R.P."/>
            <person name="Baker S.E."/>
            <person name="Andersen M.R."/>
        </authorList>
    </citation>
    <scope>NUCLEOTIDE SEQUENCE [LARGE SCALE GENOMIC DNA]</scope>
    <source>
        <strain evidence="3 4">CBS 209.92</strain>
    </source>
</reference>
<dbReference type="PANTHER" id="PTHR40640:SF2">
    <property type="entry name" value="GPI ANCHORED PROTEIN-RELATED"/>
    <property type="match status" value="1"/>
</dbReference>
<dbReference type="EMBL" id="JBFTWV010000065">
    <property type="protein sequence ID" value="KAL2789385.1"/>
    <property type="molecule type" value="Genomic_DNA"/>
</dbReference>
<accession>A0ABR4G1I5</accession>
<organism evidence="3 4">
    <name type="scientific">Aspergillus keveii</name>
    <dbReference type="NCBI Taxonomy" id="714993"/>
    <lineage>
        <taxon>Eukaryota</taxon>
        <taxon>Fungi</taxon>
        <taxon>Dikarya</taxon>
        <taxon>Ascomycota</taxon>
        <taxon>Pezizomycotina</taxon>
        <taxon>Eurotiomycetes</taxon>
        <taxon>Eurotiomycetidae</taxon>
        <taxon>Eurotiales</taxon>
        <taxon>Aspergillaceae</taxon>
        <taxon>Aspergillus</taxon>
        <taxon>Aspergillus subgen. Nidulantes</taxon>
    </lineage>
</organism>
<feature type="signal peptide" evidence="2">
    <location>
        <begin position="1"/>
        <end position="19"/>
    </location>
</feature>
<keyword evidence="4" id="KW-1185">Reference proteome</keyword>
<gene>
    <name evidence="3" type="ORF">BJX66DRAFT_307036</name>
</gene>
<comment type="caution">
    <text evidence="3">The sequence shown here is derived from an EMBL/GenBank/DDBJ whole genome shotgun (WGS) entry which is preliminary data.</text>
</comment>
<evidence type="ECO:0008006" key="5">
    <source>
        <dbReference type="Google" id="ProtNLM"/>
    </source>
</evidence>
<evidence type="ECO:0000256" key="2">
    <source>
        <dbReference type="SAM" id="SignalP"/>
    </source>
</evidence>